<protein>
    <submittedName>
        <fullName evidence="1">Uncharacterized protein</fullName>
    </submittedName>
</protein>
<feature type="non-terminal residue" evidence="1">
    <location>
        <position position="81"/>
    </location>
</feature>
<organism evidence="1 2">
    <name type="scientific">Favolaschia claudopus</name>
    <dbReference type="NCBI Taxonomy" id="2862362"/>
    <lineage>
        <taxon>Eukaryota</taxon>
        <taxon>Fungi</taxon>
        <taxon>Dikarya</taxon>
        <taxon>Basidiomycota</taxon>
        <taxon>Agaricomycotina</taxon>
        <taxon>Agaricomycetes</taxon>
        <taxon>Agaricomycetidae</taxon>
        <taxon>Agaricales</taxon>
        <taxon>Marasmiineae</taxon>
        <taxon>Mycenaceae</taxon>
        <taxon>Favolaschia</taxon>
    </lineage>
</organism>
<sequence>PVIMSLSQDEVAGDGRLCYPEETDWMCEHAITTLQSQKMGSDLTSVHNAAKAIREGRVHAGKEFSVAALARHTETDYGAKP</sequence>
<name>A0AAW0B917_9AGAR</name>
<feature type="non-terminal residue" evidence="1">
    <location>
        <position position="1"/>
    </location>
</feature>
<evidence type="ECO:0000313" key="1">
    <source>
        <dbReference type="EMBL" id="KAK7021541.1"/>
    </source>
</evidence>
<evidence type="ECO:0000313" key="2">
    <source>
        <dbReference type="Proteomes" id="UP001362999"/>
    </source>
</evidence>
<dbReference type="AlphaFoldDB" id="A0AAW0B917"/>
<comment type="caution">
    <text evidence="1">The sequence shown here is derived from an EMBL/GenBank/DDBJ whole genome shotgun (WGS) entry which is preliminary data.</text>
</comment>
<reference evidence="1 2" key="1">
    <citation type="journal article" date="2024" name="J Genomics">
        <title>Draft genome sequencing and assembly of Favolaschia claudopus CIRM-BRFM 2984 isolated from oak limbs.</title>
        <authorList>
            <person name="Navarro D."/>
            <person name="Drula E."/>
            <person name="Chaduli D."/>
            <person name="Cazenave R."/>
            <person name="Ahrendt S."/>
            <person name="Wang J."/>
            <person name="Lipzen A."/>
            <person name="Daum C."/>
            <person name="Barry K."/>
            <person name="Grigoriev I.V."/>
            <person name="Favel A."/>
            <person name="Rosso M.N."/>
            <person name="Martin F."/>
        </authorList>
    </citation>
    <scope>NUCLEOTIDE SEQUENCE [LARGE SCALE GENOMIC DNA]</scope>
    <source>
        <strain evidence="1 2">CIRM-BRFM 2984</strain>
    </source>
</reference>
<proteinExistence type="predicted"/>
<dbReference type="Proteomes" id="UP001362999">
    <property type="component" value="Unassembled WGS sequence"/>
</dbReference>
<accession>A0AAW0B917</accession>
<gene>
    <name evidence="1" type="ORF">R3P38DRAFT_2356444</name>
</gene>
<dbReference type="EMBL" id="JAWWNJ010000038">
    <property type="protein sequence ID" value="KAK7021541.1"/>
    <property type="molecule type" value="Genomic_DNA"/>
</dbReference>
<keyword evidence="2" id="KW-1185">Reference proteome</keyword>